<dbReference type="EMBL" id="JALLBG020000194">
    <property type="protein sequence ID" value="KAL3760067.1"/>
    <property type="molecule type" value="Genomic_DNA"/>
</dbReference>
<reference evidence="2 3" key="1">
    <citation type="submission" date="2024-10" db="EMBL/GenBank/DDBJ databases">
        <title>Updated reference genomes for cyclostephanoid diatoms.</title>
        <authorList>
            <person name="Roberts W.R."/>
            <person name="Alverson A.J."/>
        </authorList>
    </citation>
    <scope>NUCLEOTIDE SEQUENCE [LARGE SCALE GENOMIC DNA]</scope>
    <source>
        <strain evidence="2 3">AJA232-27</strain>
    </source>
</reference>
<feature type="region of interest" description="Disordered" evidence="1">
    <location>
        <begin position="334"/>
        <end position="357"/>
    </location>
</feature>
<gene>
    <name evidence="2" type="ORF">ACHAWU_006615</name>
</gene>
<evidence type="ECO:0000313" key="2">
    <source>
        <dbReference type="EMBL" id="KAL3760067.1"/>
    </source>
</evidence>
<keyword evidence="3" id="KW-1185">Reference proteome</keyword>
<sequence>MRHRIAKLAVVAAIVCCIDATIAFSFCRQKVIRLTELQVNCDVNGDVAAADDDDDGDLLFVSNRKEFISKVVAAASAVTPILVSKSPAFAAASASEPTTRIELTVDTEYLIRVLEYFDGDMRKVLGVLIRAPTTSVEIEPPSKGNNPNLSPKDAILRALYSYKSPEDYVTQASWLKVDEPEKGWVEFLTKKRYKIYLPSIGADGKNEDGVLEVTIQSTNINLSNLEAAVGVIAVSYPLAYGYYNYESFIEEKDKAAKKKQLAAKNAAKGGAVKKAKKNANNDDVVKTNADGETQPPVLKGQATTKDVMVEKQLPTKGYAIDEQLGVEVLDLRSEQSSTAPLEQPQFTSMPTNSEPSRNELRYNAAKDYSTTIEQKWTQPEGLGINELEQLVAAAAQNQFKEVEEYANTNFQPASGPDQSINELEQLVAAAAWSAESEVQLIDDNFSENLDESMNMPNNMETNNLRSLVENMKPRRGPMSNNYLDTL</sequence>
<comment type="caution">
    <text evidence="2">The sequence shown here is derived from an EMBL/GenBank/DDBJ whole genome shotgun (WGS) entry which is preliminary data.</text>
</comment>
<feature type="compositionally biased region" description="Polar residues" evidence="1">
    <location>
        <begin position="334"/>
        <end position="355"/>
    </location>
</feature>
<feature type="region of interest" description="Disordered" evidence="1">
    <location>
        <begin position="270"/>
        <end position="303"/>
    </location>
</feature>
<name>A0ABD3M8Y6_9STRA</name>
<protein>
    <submittedName>
        <fullName evidence="2">Uncharacterized protein</fullName>
    </submittedName>
</protein>
<evidence type="ECO:0000313" key="3">
    <source>
        <dbReference type="Proteomes" id="UP001530293"/>
    </source>
</evidence>
<evidence type="ECO:0000256" key="1">
    <source>
        <dbReference type="SAM" id="MobiDB-lite"/>
    </source>
</evidence>
<dbReference type="AlphaFoldDB" id="A0ABD3M8Y6"/>
<proteinExistence type="predicted"/>
<accession>A0ABD3M8Y6</accession>
<dbReference type="Proteomes" id="UP001530293">
    <property type="component" value="Unassembled WGS sequence"/>
</dbReference>
<organism evidence="2 3">
    <name type="scientific">Discostella pseudostelligera</name>
    <dbReference type="NCBI Taxonomy" id="259834"/>
    <lineage>
        <taxon>Eukaryota</taxon>
        <taxon>Sar</taxon>
        <taxon>Stramenopiles</taxon>
        <taxon>Ochrophyta</taxon>
        <taxon>Bacillariophyta</taxon>
        <taxon>Coscinodiscophyceae</taxon>
        <taxon>Thalassiosirophycidae</taxon>
        <taxon>Stephanodiscales</taxon>
        <taxon>Stephanodiscaceae</taxon>
        <taxon>Discostella</taxon>
    </lineage>
</organism>